<sequence>MKPSLLILTGSGVSAESGLGTFRDTDGIWAKFDWQKLATPEGFAESPSEVHAFYNARRKGLLTAEPNPAHTALALLEAAWVRSGGDFLLVTQNIDDLHERAGSERLIHMHGELLRSRCAGCGDLRACREDLSIMMSCGACGREGSLRPHVVWFGEVPLGLDEIFDRLSSVTHFAAIGTSGAVWPAAGFAEEAGRAGAETWELSLDPGESGHNFSHSQYGQASETVPDWCETILSRAFAS</sequence>
<evidence type="ECO:0000256" key="3">
    <source>
        <dbReference type="ARBA" id="ARBA00023027"/>
    </source>
</evidence>
<evidence type="ECO:0000259" key="5">
    <source>
        <dbReference type="PROSITE" id="PS50305"/>
    </source>
</evidence>
<evidence type="ECO:0000256" key="4">
    <source>
        <dbReference type="PROSITE-ProRule" id="PRU00236"/>
    </source>
</evidence>
<dbReference type="Proteomes" id="UP001354971">
    <property type="component" value="Unassembled WGS sequence"/>
</dbReference>
<feature type="domain" description="Deacetylase sirtuin-type" evidence="5">
    <location>
        <begin position="1"/>
        <end position="235"/>
    </location>
</feature>
<protein>
    <recommendedName>
        <fullName evidence="1">protein acetyllysine N-acetyltransferase</fullName>
        <ecNumber evidence="1">2.3.1.286</ecNumber>
    </recommendedName>
</protein>
<keyword evidence="4" id="KW-0479">Metal-binding</keyword>
<organism evidence="6 7">
    <name type="scientific">Hyphobacterium lacteum</name>
    <dbReference type="NCBI Taxonomy" id="3116575"/>
    <lineage>
        <taxon>Bacteria</taxon>
        <taxon>Pseudomonadati</taxon>
        <taxon>Pseudomonadota</taxon>
        <taxon>Alphaproteobacteria</taxon>
        <taxon>Maricaulales</taxon>
        <taxon>Maricaulaceae</taxon>
        <taxon>Hyphobacterium</taxon>
    </lineage>
</organism>
<dbReference type="InterPro" id="IPR029035">
    <property type="entry name" value="DHS-like_NAD/FAD-binding_dom"/>
</dbReference>
<reference evidence="6 7" key="1">
    <citation type="submission" date="2024-01" db="EMBL/GenBank/DDBJ databases">
        <title>Hyphobacterium bacterium isolated from marine sediment.</title>
        <authorList>
            <person name="Zhao S."/>
        </authorList>
    </citation>
    <scope>NUCLEOTIDE SEQUENCE [LARGE SCALE GENOMIC DNA]</scope>
    <source>
        <strain evidence="7">HN65</strain>
    </source>
</reference>
<dbReference type="Gene3D" id="3.30.1600.10">
    <property type="entry name" value="SIR2/SIRT2 'Small Domain"/>
    <property type="match status" value="1"/>
</dbReference>
<dbReference type="GO" id="GO:0005524">
    <property type="term" value="F:ATP binding"/>
    <property type="evidence" value="ECO:0007669"/>
    <property type="project" value="UniProtKB-KW"/>
</dbReference>
<dbReference type="InterPro" id="IPR003000">
    <property type="entry name" value="Sirtuin"/>
</dbReference>
<feature type="binding site" evidence="4">
    <location>
        <position position="118"/>
    </location>
    <ligand>
        <name>Zn(2+)</name>
        <dbReference type="ChEBI" id="CHEBI:29105"/>
    </ligand>
</feature>
<dbReference type="Gene3D" id="3.40.50.1220">
    <property type="entry name" value="TPP-binding domain"/>
    <property type="match status" value="1"/>
</dbReference>
<proteinExistence type="predicted"/>
<evidence type="ECO:0000313" key="6">
    <source>
        <dbReference type="EMBL" id="MEE2527276.1"/>
    </source>
</evidence>
<dbReference type="GO" id="GO:0034979">
    <property type="term" value="F:NAD-dependent protein lysine deacetylase activity"/>
    <property type="evidence" value="ECO:0007669"/>
    <property type="project" value="UniProtKB-EC"/>
</dbReference>
<keyword evidence="3" id="KW-0520">NAD</keyword>
<dbReference type="EMBL" id="JAZDRP010000011">
    <property type="protein sequence ID" value="MEE2527276.1"/>
    <property type="molecule type" value="Genomic_DNA"/>
</dbReference>
<evidence type="ECO:0000313" key="7">
    <source>
        <dbReference type="Proteomes" id="UP001354971"/>
    </source>
</evidence>
<keyword evidence="6" id="KW-0067">ATP-binding</keyword>
<evidence type="ECO:0000256" key="2">
    <source>
        <dbReference type="ARBA" id="ARBA00022679"/>
    </source>
</evidence>
<dbReference type="Pfam" id="PF02146">
    <property type="entry name" value="SIR2"/>
    <property type="match status" value="1"/>
</dbReference>
<dbReference type="PANTHER" id="PTHR11085">
    <property type="entry name" value="NAD-DEPENDENT PROTEIN DEACYLASE SIRTUIN-5, MITOCHONDRIAL-RELATED"/>
    <property type="match status" value="1"/>
</dbReference>
<dbReference type="PANTHER" id="PTHR11085:SF4">
    <property type="entry name" value="NAD-DEPENDENT PROTEIN DEACYLASE"/>
    <property type="match status" value="1"/>
</dbReference>
<keyword evidence="2 6" id="KW-0808">Transferase</keyword>
<feature type="binding site" evidence="4">
    <location>
        <position position="121"/>
    </location>
    <ligand>
        <name>Zn(2+)</name>
        <dbReference type="ChEBI" id="CHEBI:29105"/>
    </ligand>
</feature>
<comment type="caution">
    <text evidence="6">The sequence shown here is derived from an EMBL/GenBank/DDBJ whole genome shotgun (WGS) entry which is preliminary data.</text>
</comment>
<feature type="binding site" evidence="4">
    <location>
        <position position="137"/>
    </location>
    <ligand>
        <name>Zn(2+)</name>
        <dbReference type="ChEBI" id="CHEBI:29105"/>
    </ligand>
</feature>
<feature type="binding site" evidence="4">
    <location>
        <position position="140"/>
    </location>
    <ligand>
        <name>Zn(2+)</name>
        <dbReference type="ChEBI" id="CHEBI:29105"/>
    </ligand>
</feature>
<keyword evidence="6" id="KW-0012">Acyltransferase</keyword>
<gene>
    <name evidence="6" type="ORF">V0U79_12995</name>
</gene>
<keyword evidence="4" id="KW-0862">Zinc</keyword>
<dbReference type="InterPro" id="IPR026590">
    <property type="entry name" value="Ssirtuin_cat_dom"/>
</dbReference>
<accession>A0ABU7LTN3</accession>
<dbReference type="EC" id="2.3.1.286" evidence="1"/>
<keyword evidence="7" id="KW-1185">Reference proteome</keyword>
<dbReference type="InterPro" id="IPR026591">
    <property type="entry name" value="Sirtuin_cat_small_dom_sf"/>
</dbReference>
<evidence type="ECO:0000256" key="1">
    <source>
        <dbReference type="ARBA" id="ARBA00012928"/>
    </source>
</evidence>
<dbReference type="InterPro" id="IPR050134">
    <property type="entry name" value="NAD-dep_sirtuin_deacylases"/>
</dbReference>
<keyword evidence="6" id="KW-0547">Nucleotide-binding</keyword>
<name>A0ABU7LTN3_9PROT</name>
<dbReference type="SUPFAM" id="SSF52467">
    <property type="entry name" value="DHS-like NAD/FAD-binding domain"/>
    <property type="match status" value="1"/>
</dbReference>
<feature type="active site" description="Proton acceptor" evidence="4">
    <location>
        <position position="110"/>
    </location>
</feature>
<dbReference type="PROSITE" id="PS50305">
    <property type="entry name" value="SIRTUIN"/>
    <property type="match status" value="1"/>
</dbReference>